<gene>
    <name evidence="1" type="ORF">S03H2_02435</name>
</gene>
<proteinExistence type="predicted"/>
<accession>X1DW60</accession>
<comment type="caution">
    <text evidence="1">The sequence shown here is derived from an EMBL/GenBank/DDBJ whole genome shotgun (WGS) entry which is preliminary data.</text>
</comment>
<sequence length="59" mass="6151">MIAANAQSMTHDMSPVSAPLKQVGISAFPLSMGHDTGRGLERVIAELVTGLDAIGQPYV</sequence>
<name>X1DW60_9ZZZZ</name>
<protein>
    <submittedName>
        <fullName evidence="1">Uncharacterized protein</fullName>
    </submittedName>
</protein>
<evidence type="ECO:0000313" key="1">
    <source>
        <dbReference type="EMBL" id="GAH25276.1"/>
    </source>
</evidence>
<feature type="non-terminal residue" evidence="1">
    <location>
        <position position="59"/>
    </location>
</feature>
<reference evidence="1" key="1">
    <citation type="journal article" date="2014" name="Front. Microbiol.">
        <title>High frequency of phylogenetically diverse reductive dehalogenase-homologous genes in deep subseafloor sedimentary metagenomes.</title>
        <authorList>
            <person name="Kawai M."/>
            <person name="Futagami T."/>
            <person name="Toyoda A."/>
            <person name="Takaki Y."/>
            <person name="Nishi S."/>
            <person name="Hori S."/>
            <person name="Arai W."/>
            <person name="Tsubouchi T."/>
            <person name="Morono Y."/>
            <person name="Uchiyama I."/>
            <person name="Ito T."/>
            <person name="Fujiyama A."/>
            <person name="Inagaki F."/>
            <person name="Takami H."/>
        </authorList>
    </citation>
    <scope>NUCLEOTIDE SEQUENCE</scope>
    <source>
        <strain evidence="1">Expedition CK06-06</strain>
    </source>
</reference>
<organism evidence="1">
    <name type="scientific">marine sediment metagenome</name>
    <dbReference type="NCBI Taxonomy" id="412755"/>
    <lineage>
        <taxon>unclassified sequences</taxon>
        <taxon>metagenomes</taxon>
        <taxon>ecological metagenomes</taxon>
    </lineage>
</organism>
<dbReference type="EMBL" id="BARU01000813">
    <property type="protein sequence ID" value="GAH25276.1"/>
    <property type="molecule type" value="Genomic_DNA"/>
</dbReference>
<dbReference type="AlphaFoldDB" id="X1DW60"/>